<feature type="domain" description="Thioredoxin" evidence="7">
    <location>
        <begin position="37"/>
        <end position="178"/>
    </location>
</feature>
<keyword evidence="4" id="KW-1015">Disulfide bond</keyword>
<proteinExistence type="predicted"/>
<dbReference type="InterPro" id="IPR013766">
    <property type="entry name" value="Thioredoxin_domain"/>
</dbReference>
<dbReference type="Pfam" id="PF00578">
    <property type="entry name" value="AhpC-TSA"/>
    <property type="match status" value="1"/>
</dbReference>
<evidence type="ECO:0000256" key="5">
    <source>
        <dbReference type="ARBA" id="ARBA00023284"/>
    </source>
</evidence>
<protein>
    <submittedName>
        <fullName evidence="8">TlpA family protein disulfide reductase</fullName>
    </submittedName>
</protein>
<keyword evidence="9" id="KW-1185">Reference proteome</keyword>
<comment type="caution">
    <text evidence="8">The sequence shown here is derived from an EMBL/GenBank/DDBJ whole genome shotgun (WGS) entry which is preliminary data.</text>
</comment>
<comment type="subcellular location">
    <subcellularLocation>
        <location evidence="1">Cell envelope</location>
    </subcellularLocation>
</comment>
<evidence type="ECO:0000259" key="7">
    <source>
        <dbReference type="PROSITE" id="PS51352"/>
    </source>
</evidence>
<name>A0ABS2TFZ5_9ACTO</name>
<feature type="chain" id="PRO_5045127254" evidence="6">
    <location>
        <begin position="16"/>
        <end position="178"/>
    </location>
</feature>
<dbReference type="CDD" id="cd02966">
    <property type="entry name" value="TlpA_like_family"/>
    <property type="match status" value="1"/>
</dbReference>
<evidence type="ECO:0000256" key="3">
    <source>
        <dbReference type="ARBA" id="ARBA00022968"/>
    </source>
</evidence>
<sequence length="178" mass="19133">MRRRFALLLLLPALAACNSAIEGTQYEGGDANYVLWDEADRSAPVDAVGTTFSGEEIDLAELRGQVVLINTWYAACPPCRAEAADLNAIAEDYEGDIVVIGVNTRDNRATAEAFERSFDTPYQSIEGKNGSFIAGLEGAVPLQAVPTTLILDAEGRPAARFIGQIDPQIVRGMIDDTL</sequence>
<evidence type="ECO:0000256" key="1">
    <source>
        <dbReference type="ARBA" id="ARBA00004196"/>
    </source>
</evidence>
<keyword evidence="2" id="KW-0201">Cytochrome c-type biogenesis</keyword>
<dbReference type="Proteomes" id="UP000705983">
    <property type="component" value="Unassembled WGS sequence"/>
</dbReference>
<keyword evidence="5" id="KW-0676">Redox-active center</keyword>
<dbReference type="PROSITE" id="PS51352">
    <property type="entry name" value="THIOREDOXIN_2"/>
    <property type="match status" value="1"/>
</dbReference>
<keyword evidence="3" id="KW-0735">Signal-anchor</keyword>
<keyword evidence="3" id="KW-0812">Transmembrane</keyword>
<keyword evidence="6" id="KW-0732">Signal</keyword>
<dbReference type="InterPro" id="IPR036249">
    <property type="entry name" value="Thioredoxin-like_sf"/>
</dbReference>
<evidence type="ECO:0000313" key="9">
    <source>
        <dbReference type="Proteomes" id="UP000705983"/>
    </source>
</evidence>
<evidence type="ECO:0000256" key="6">
    <source>
        <dbReference type="SAM" id="SignalP"/>
    </source>
</evidence>
<dbReference type="PANTHER" id="PTHR42852">
    <property type="entry name" value="THIOL:DISULFIDE INTERCHANGE PROTEIN DSBE"/>
    <property type="match status" value="1"/>
</dbReference>
<evidence type="ECO:0000256" key="4">
    <source>
        <dbReference type="ARBA" id="ARBA00023157"/>
    </source>
</evidence>
<dbReference type="RefSeq" id="WP_182171062.1">
    <property type="nucleotide sequence ID" value="NZ_CP059676.1"/>
</dbReference>
<dbReference type="PANTHER" id="PTHR42852:SF6">
    <property type="entry name" value="THIOL:DISULFIDE INTERCHANGE PROTEIN DSBE"/>
    <property type="match status" value="1"/>
</dbReference>
<dbReference type="SUPFAM" id="SSF52833">
    <property type="entry name" value="Thioredoxin-like"/>
    <property type="match status" value="1"/>
</dbReference>
<dbReference type="InterPro" id="IPR050553">
    <property type="entry name" value="Thioredoxin_ResA/DsbE_sf"/>
</dbReference>
<gene>
    <name evidence="8" type="ORF">JVW63_07595</name>
</gene>
<accession>A0ABS2TFZ5</accession>
<reference evidence="9" key="1">
    <citation type="submission" date="2021-02" db="EMBL/GenBank/DDBJ databases">
        <title>Leucobacter sp. CX169.</title>
        <authorList>
            <person name="Cheng Y."/>
        </authorList>
    </citation>
    <scope>NUCLEOTIDE SEQUENCE [LARGE SCALE GENOMIC DNA]</scope>
    <source>
        <strain evidence="9">JY899</strain>
    </source>
</reference>
<dbReference type="Gene3D" id="3.40.30.10">
    <property type="entry name" value="Glutaredoxin"/>
    <property type="match status" value="1"/>
</dbReference>
<dbReference type="EMBL" id="JAFFJS010000004">
    <property type="protein sequence ID" value="MBM9433557.1"/>
    <property type="molecule type" value="Genomic_DNA"/>
</dbReference>
<dbReference type="InterPro" id="IPR000866">
    <property type="entry name" value="AhpC/TSA"/>
</dbReference>
<evidence type="ECO:0000256" key="2">
    <source>
        <dbReference type="ARBA" id="ARBA00022748"/>
    </source>
</evidence>
<feature type="signal peptide" evidence="6">
    <location>
        <begin position="1"/>
        <end position="15"/>
    </location>
</feature>
<dbReference type="PROSITE" id="PS51257">
    <property type="entry name" value="PROKAR_LIPOPROTEIN"/>
    <property type="match status" value="1"/>
</dbReference>
<organism evidence="8 9">
    <name type="scientific">Flaviflexus equikiangi</name>
    <dbReference type="NCBI Taxonomy" id="2758573"/>
    <lineage>
        <taxon>Bacteria</taxon>
        <taxon>Bacillati</taxon>
        <taxon>Actinomycetota</taxon>
        <taxon>Actinomycetes</taxon>
        <taxon>Actinomycetales</taxon>
        <taxon>Actinomycetaceae</taxon>
        <taxon>Flaviflexus</taxon>
    </lineage>
</organism>
<evidence type="ECO:0000313" key="8">
    <source>
        <dbReference type="EMBL" id="MBM9433557.1"/>
    </source>
</evidence>